<dbReference type="EMBL" id="MPTC01000002">
    <property type="protein sequence ID" value="OMD43475.1"/>
    <property type="molecule type" value="Genomic_DNA"/>
</dbReference>
<name>A0A1R0Y7Y8_9BACL</name>
<evidence type="ECO:0000313" key="1">
    <source>
        <dbReference type="EMBL" id="OMD43475.1"/>
    </source>
</evidence>
<sequence>MLDNFLSKNPMKNLNLFQLEKQTGVSRKTWMRRKKVDIEKLKNNTIQIDFGGSGEKSYIIFEDVVKLIEKNWNNKSGMIRDFKIYQEVAMSLYDKAKESYEMKERVKKYKNEVVVLRDELKIAKKDIEYYRERYLSVTIQSASMADRKKEGLNDVMGVDSTSKSTLQKISSLNFKKDYSELFDKK</sequence>
<dbReference type="AlphaFoldDB" id="A0A1R0Y7Y8"/>
<reference evidence="1 2" key="1">
    <citation type="submission" date="2016-10" db="EMBL/GenBank/DDBJ databases">
        <title>Paenibacillus species isolates.</title>
        <authorList>
            <person name="Beno S.M."/>
        </authorList>
    </citation>
    <scope>NUCLEOTIDE SEQUENCE [LARGE SCALE GENOMIC DNA]</scope>
    <source>
        <strain evidence="1 2">FSL H7-0710</strain>
    </source>
</reference>
<protein>
    <submittedName>
        <fullName evidence="1">Uncharacterized protein</fullName>
    </submittedName>
</protein>
<accession>A0A1R0Y7Y8</accession>
<comment type="caution">
    <text evidence="1">The sequence shown here is derived from an EMBL/GenBank/DDBJ whole genome shotgun (WGS) entry which is preliminary data.</text>
</comment>
<evidence type="ECO:0000313" key="2">
    <source>
        <dbReference type="Proteomes" id="UP000187439"/>
    </source>
</evidence>
<dbReference type="Proteomes" id="UP000187439">
    <property type="component" value="Unassembled WGS sequence"/>
</dbReference>
<proteinExistence type="predicted"/>
<gene>
    <name evidence="1" type="ORF">BSK52_03435</name>
</gene>
<dbReference type="RefSeq" id="WP_076117168.1">
    <property type="nucleotide sequence ID" value="NZ_MPTC01000002.1"/>
</dbReference>
<organism evidence="1 2">
    <name type="scientific">Paenibacillus odorifer</name>
    <dbReference type="NCBI Taxonomy" id="189426"/>
    <lineage>
        <taxon>Bacteria</taxon>
        <taxon>Bacillati</taxon>
        <taxon>Bacillota</taxon>
        <taxon>Bacilli</taxon>
        <taxon>Bacillales</taxon>
        <taxon>Paenibacillaceae</taxon>
        <taxon>Paenibacillus</taxon>
    </lineage>
</organism>